<keyword evidence="4" id="KW-0732">Signal</keyword>
<evidence type="ECO:0000256" key="5">
    <source>
        <dbReference type="ARBA" id="ARBA00023136"/>
    </source>
</evidence>
<dbReference type="NCBIfam" id="TIGR02887">
    <property type="entry name" value="spore_ger_x_C"/>
    <property type="match status" value="1"/>
</dbReference>
<sequence>MCFVLISTILLIGCWDYEDIDKKSLVISVGVDRVGDKVEFSTEVAKLISRGEAAAEQVAIKGVYRDVSYGKTFEEARVSYDSKRAYPTFLGTTRVVVFSEKYAREGIESYLNRINNIFDYRKTLPAVVSRDPPRKLFDFGVENDISVGFFIEHNLRFLERTGAVLYPTIGELLSNIAMGEIGYVLPYIGIDEGAIRYLGLAVMKDSKLIEIIDVKDTKGILYILADQLQSTQAIPSPKENGNLYSVKKTLEKRKIKTDYNDGRPIIHIQLDLKGELQYQYHIEPVSDAEIKKLEQEISQQVKKDILKIVERTQKEFECDIFRFGMYFRADHPDIYKQIKWKEEYPKADIRVMVKTKIVNQHLSDPNAEKKY</sequence>
<evidence type="ECO:0000256" key="7">
    <source>
        <dbReference type="ARBA" id="ARBA00023288"/>
    </source>
</evidence>
<dbReference type="InterPro" id="IPR057336">
    <property type="entry name" value="GerAC_N"/>
</dbReference>
<feature type="domain" description="Spore germination GerAC-like C-terminal" evidence="8">
    <location>
        <begin position="199"/>
        <end position="359"/>
    </location>
</feature>
<keyword evidence="3" id="KW-0309">Germination</keyword>
<feature type="domain" description="Spore germination protein N-terminal" evidence="9">
    <location>
        <begin position="16"/>
        <end position="189"/>
    </location>
</feature>
<gene>
    <name evidence="10" type="primary">gerAC_2</name>
    <name evidence="10" type="ORF">AN619_28150</name>
</gene>
<evidence type="ECO:0000256" key="4">
    <source>
        <dbReference type="ARBA" id="ARBA00022729"/>
    </source>
</evidence>
<name>A0A140L020_9FIRM</name>
<protein>
    <submittedName>
        <fullName evidence="10">Spore germination protein A3</fullName>
    </submittedName>
</protein>
<dbReference type="Pfam" id="PF05504">
    <property type="entry name" value="Spore_GerAC"/>
    <property type="match status" value="1"/>
</dbReference>
<evidence type="ECO:0000256" key="1">
    <source>
        <dbReference type="ARBA" id="ARBA00004635"/>
    </source>
</evidence>
<keyword evidence="11" id="KW-1185">Reference proteome</keyword>
<organism evidence="10 11">
    <name type="scientific">Thermotalea metallivorans</name>
    <dbReference type="NCBI Taxonomy" id="520762"/>
    <lineage>
        <taxon>Bacteria</taxon>
        <taxon>Bacillati</taxon>
        <taxon>Bacillota</taxon>
        <taxon>Clostridia</taxon>
        <taxon>Peptostreptococcales</taxon>
        <taxon>Thermotaleaceae</taxon>
        <taxon>Thermotalea</taxon>
    </lineage>
</organism>
<comment type="similarity">
    <text evidence="2">Belongs to the GerABKC lipoprotein family.</text>
</comment>
<evidence type="ECO:0000256" key="3">
    <source>
        <dbReference type="ARBA" id="ARBA00022544"/>
    </source>
</evidence>
<reference evidence="10 11" key="1">
    <citation type="submission" date="2015-12" db="EMBL/GenBank/DDBJ databases">
        <title>Draft genome sequence of the thermoanaerobe Thermotalea metallivorans, an isolate from the runoff channel of the Great Artesian Basin, Australia.</title>
        <authorList>
            <person name="Patel B.K."/>
        </authorList>
    </citation>
    <scope>NUCLEOTIDE SEQUENCE [LARGE SCALE GENOMIC DNA]</scope>
    <source>
        <strain evidence="10 11">B2-1</strain>
    </source>
</reference>
<dbReference type="Proteomes" id="UP000070456">
    <property type="component" value="Unassembled WGS sequence"/>
</dbReference>
<dbReference type="PANTHER" id="PTHR35789:SF1">
    <property type="entry name" value="SPORE GERMINATION PROTEIN B3"/>
    <property type="match status" value="1"/>
</dbReference>
<dbReference type="STRING" id="520762.AN619_28150"/>
<dbReference type="GO" id="GO:0009847">
    <property type="term" value="P:spore germination"/>
    <property type="evidence" value="ECO:0007669"/>
    <property type="project" value="InterPro"/>
</dbReference>
<evidence type="ECO:0000259" key="8">
    <source>
        <dbReference type="Pfam" id="PF05504"/>
    </source>
</evidence>
<dbReference type="PANTHER" id="PTHR35789">
    <property type="entry name" value="SPORE GERMINATION PROTEIN B3"/>
    <property type="match status" value="1"/>
</dbReference>
<keyword evidence="7" id="KW-0449">Lipoprotein</keyword>
<dbReference type="EMBL" id="LOEE01000072">
    <property type="protein sequence ID" value="KXG73895.1"/>
    <property type="molecule type" value="Genomic_DNA"/>
</dbReference>
<keyword evidence="5" id="KW-0472">Membrane</keyword>
<evidence type="ECO:0000256" key="2">
    <source>
        <dbReference type="ARBA" id="ARBA00007886"/>
    </source>
</evidence>
<dbReference type="Pfam" id="PF25198">
    <property type="entry name" value="Spore_GerAC_N"/>
    <property type="match status" value="1"/>
</dbReference>
<evidence type="ECO:0000256" key="6">
    <source>
        <dbReference type="ARBA" id="ARBA00023139"/>
    </source>
</evidence>
<keyword evidence="6" id="KW-0564">Palmitate</keyword>
<comment type="caution">
    <text evidence="10">The sequence shown here is derived from an EMBL/GenBank/DDBJ whole genome shotgun (WGS) entry which is preliminary data.</text>
</comment>
<evidence type="ECO:0000313" key="10">
    <source>
        <dbReference type="EMBL" id="KXG73895.1"/>
    </source>
</evidence>
<evidence type="ECO:0000259" key="9">
    <source>
        <dbReference type="Pfam" id="PF25198"/>
    </source>
</evidence>
<dbReference type="InterPro" id="IPR046953">
    <property type="entry name" value="Spore_GerAC-like_C"/>
</dbReference>
<comment type="subcellular location">
    <subcellularLocation>
        <location evidence="1">Membrane</location>
        <topology evidence="1">Lipid-anchor</topology>
    </subcellularLocation>
</comment>
<dbReference type="GO" id="GO:0016020">
    <property type="term" value="C:membrane"/>
    <property type="evidence" value="ECO:0007669"/>
    <property type="project" value="UniProtKB-SubCell"/>
</dbReference>
<accession>A0A140L020</accession>
<dbReference type="InterPro" id="IPR038501">
    <property type="entry name" value="Spore_GerAC_C_sf"/>
</dbReference>
<dbReference type="Gene3D" id="3.30.300.210">
    <property type="entry name" value="Nutrient germinant receptor protein C, domain 3"/>
    <property type="match status" value="1"/>
</dbReference>
<evidence type="ECO:0000313" key="11">
    <source>
        <dbReference type="Proteomes" id="UP000070456"/>
    </source>
</evidence>
<dbReference type="AlphaFoldDB" id="A0A140L020"/>
<dbReference type="InterPro" id="IPR008844">
    <property type="entry name" value="Spore_GerAC-like"/>
</dbReference>
<proteinExistence type="inferred from homology"/>